<evidence type="ECO:0000256" key="8">
    <source>
        <dbReference type="ARBA" id="ARBA00023136"/>
    </source>
</evidence>
<feature type="transmembrane region" description="Helical" evidence="9">
    <location>
        <begin position="642"/>
        <end position="663"/>
    </location>
</feature>
<evidence type="ECO:0000256" key="5">
    <source>
        <dbReference type="ARBA" id="ARBA00022856"/>
    </source>
</evidence>
<evidence type="ECO:0000256" key="2">
    <source>
        <dbReference type="ARBA" id="ARBA00008807"/>
    </source>
</evidence>
<feature type="transmembrane region" description="Helical" evidence="9">
    <location>
        <begin position="364"/>
        <end position="383"/>
    </location>
</feature>
<feature type="transmembrane region" description="Helical" evidence="9">
    <location>
        <begin position="837"/>
        <end position="858"/>
    </location>
</feature>
<evidence type="ECO:0000313" key="10">
    <source>
        <dbReference type="EMBL" id="CEP23827.1"/>
    </source>
</evidence>
<feature type="transmembrane region" description="Helical" evidence="9">
    <location>
        <begin position="809"/>
        <end position="825"/>
    </location>
</feature>
<feature type="transmembrane region" description="Helical" evidence="9">
    <location>
        <begin position="684"/>
        <end position="706"/>
    </location>
</feature>
<keyword evidence="3" id="KW-0813">Transport</keyword>
<evidence type="ECO:0000313" key="11">
    <source>
        <dbReference type="Proteomes" id="UP000038830"/>
    </source>
</evidence>
<name>A0A0H5C7C6_CYBJN</name>
<feature type="transmembrane region" description="Helical" evidence="9">
    <location>
        <begin position="505"/>
        <end position="527"/>
    </location>
</feature>
<evidence type="ECO:0000256" key="9">
    <source>
        <dbReference type="SAM" id="Phobius"/>
    </source>
</evidence>
<comment type="subcellular location">
    <subcellularLocation>
        <location evidence="1">Membrane</location>
        <topology evidence="1">Multi-pass membrane protein</topology>
    </subcellularLocation>
</comment>
<evidence type="ECO:0000256" key="6">
    <source>
        <dbReference type="ARBA" id="ARBA00022927"/>
    </source>
</evidence>
<dbReference type="GO" id="GO:0035673">
    <property type="term" value="F:oligopeptide transmembrane transporter activity"/>
    <property type="evidence" value="ECO:0007669"/>
    <property type="project" value="InterPro"/>
</dbReference>
<dbReference type="NCBIfam" id="TIGR00727">
    <property type="entry name" value="ISP4_OPT"/>
    <property type="match status" value="1"/>
</dbReference>
<accession>A0A0H5C7C6</accession>
<dbReference type="NCBIfam" id="TIGR00728">
    <property type="entry name" value="OPT_sfam"/>
    <property type="match status" value="1"/>
</dbReference>
<protein>
    <submittedName>
        <fullName evidence="10">Oligopeptide transporter 2</fullName>
    </submittedName>
</protein>
<feature type="transmembrane region" description="Helical" evidence="9">
    <location>
        <begin position="587"/>
        <end position="607"/>
    </location>
</feature>
<keyword evidence="7 9" id="KW-1133">Transmembrane helix</keyword>
<sequence>MEKEEAGLSDGVIIADKEHIQADHTEIGELSSNTDEITSTFKSTDENGEYDPNFGKRIWDEEKVREYYLGLTPEAVDLLLEKTGHGHSTTNTDDLNDELKYVVDKVINMSDERAVDIFRKTIADHDDDVNFPSEEWSFIKGIDEGTLDINDPFINFKTKLTATLFFYHSIYPEVRAVTDILDDDDEPCETIRSYTISIIWLVVASGVNEFFSHRQPSIRLSSSVISILMYPSGKAWEYFVPKVDVPWFGGKKIPLNPGRYSFKEQMFGTILSGVSGTSVYVSYNIVTQKKFFFNEWADFGYQLLLTISTQCLGLSFAGILRKFCIYPERAVWPTQLPAIALNRALLRPERNEVINGWSITRYKFFWITFAAMFIYFWLPNYLFQALSTFNWTTWIKPSNFDLAMVTGTVSGLGLNPWTTFDWNVIAFVADPLAVPWLTIWNLYLGAFVGLFIILGIFYSNYRWSGYLPINSNALFSNTGEPYNVSKVLTNGLFDMEKYQSYSPPFYSAANILIYSAFFAVYPLSFFYNSYKEWSTIMNAYKMMSEDIIDTFKNWSLKSFIYTNPKAFAKFHDPNSRMMRKYKEVPDWYYVLILIVSFIFAIMTVKVYDETKTPVWGIFFVIAINFVFLIPFSVLLATTGVQLGLNVLVELIVGYALQGLGYNIDGQADSFASSMKVGHYARIPPLAVFRAQIIGTIIQAFVFLGVVNWSLSNIDHFCEKGQSAKFTCPSERTFFSAAVFWGTIGPKIVFSGLYPTMQYAFLIGFGIALIFIAMKHWGSKYSWYKYAGKLEPTLFINGILNIYAPYNLGFITPTLYASFIFMNYIRKRYIAWFEKYNYVLSAALNAGVAFSAIVIFFAVQYHSKDVDWWGNTVMYKGVEGGEGQQTLHDISLTDRGYFGPERGHYPRP</sequence>
<dbReference type="InterPro" id="IPR004648">
    <property type="entry name" value="Oligpept_transpt"/>
</dbReference>
<dbReference type="EMBL" id="CDQK01000005">
    <property type="protein sequence ID" value="CEP23827.1"/>
    <property type="molecule type" value="Genomic_DNA"/>
</dbReference>
<keyword evidence="4 9" id="KW-0812">Transmembrane</keyword>
<evidence type="ECO:0000256" key="3">
    <source>
        <dbReference type="ARBA" id="ARBA00022448"/>
    </source>
</evidence>
<keyword evidence="6" id="KW-0653">Protein transport</keyword>
<dbReference type="GO" id="GO:0016020">
    <property type="term" value="C:membrane"/>
    <property type="evidence" value="ECO:0007669"/>
    <property type="project" value="UniProtKB-SubCell"/>
</dbReference>
<dbReference type="InterPro" id="IPR004813">
    <property type="entry name" value="OPT"/>
</dbReference>
<feature type="transmembrane region" description="Helical" evidence="9">
    <location>
        <begin position="614"/>
        <end position="636"/>
    </location>
</feature>
<feature type="transmembrane region" description="Helical" evidence="9">
    <location>
        <begin position="440"/>
        <end position="458"/>
    </location>
</feature>
<feature type="transmembrane region" description="Helical" evidence="9">
    <location>
        <begin position="755"/>
        <end position="773"/>
    </location>
</feature>
<reference evidence="11" key="1">
    <citation type="journal article" date="2015" name="J. Biotechnol.">
        <title>The structure of the Cyberlindnera jadinii genome and its relation to Candida utilis analyzed by the occurrence of single nucleotide polymorphisms.</title>
        <authorList>
            <person name="Rupp O."/>
            <person name="Brinkrolf K."/>
            <person name="Buerth C."/>
            <person name="Kunigo M."/>
            <person name="Schneider J."/>
            <person name="Jaenicke S."/>
            <person name="Goesmann A."/>
            <person name="Puehler A."/>
            <person name="Jaeger K.-E."/>
            <person name="Ernst J.F."/>
        </authorList>
    </citation>
    <scope>NUCLEOTIDE SEQUENCE [LARGE SCALE GENOMIC DNA]</scope>
    <source>
        <strain evidence="11">ATCC 18201 / CBS 1600 / BCRC 20928 / JCM 3617 / NBRC 0987 / NRRL Y-1542</strain>
    </source>
</reference>
<organism evidence="10 11">
    <name type="scientific">Cyberlindnera jadinii (strain ATCC 18201 / CBS 1600 / BCRC 20928 / JCM 3617 / NBRC 0987 / NRRL Y-1542)</name>
    <name type="common">Torula yeast</name>
    <name type="synonym">Candida utilis</name>
    <dbReference type="NCBI Taxonomy" id="983966"/>
    <lineage>
        <taxon>Eukaryota</taxon>
        <taxon>Fungi</taxon>
        <taxon>Dikarya</taxon>
        <taxon>Ascomycota</taxon>
        <taxon>Saccharomycotina</taxon>
        <taxon>Saccharomycetes</taxon>
        <taxon>Phaffomycetales</taxon>
        <taxon>Phaffomycetaceae</taxon>
        <taxon>Cyberlindnera</taxon>
    </lineage>
</organism>
<dbReference type="Proteomes" id="UP000038830">
    <property type="component" value="Unassembled WGS sequence"/>
</dbReference>
<gene>
    <name evidence="10" type="primary">OPT4</name>
    <name evidence="10" type="ORF">BN1211_4492</name>
</gene>
<evidence type="ECO:0000256" key="4">
    <source>
        <dbReference type="ARBA" id="ARBA00022692"/>
    </source>
</evidence>
<dbReference type="PANTHER" id="PTHR22601">
    <property type="entry name" value="ISP4 LIKE PROTEIN"/>
    <property type="match status" value="1"/>
</dbReference>
<feature type="transmembrane region" description="Helical" evidence="9">
    <location>
        <begin position="299"/>
        <end position="320"/>
    </location>
</feature>
<comment type="similarity">
    <text evidence="2">Belongs to the oligopeptide OPT transporter family.</text>
</comment>
<dbReference type="Pfam" id="PF03169">
    <property type="entry name" value="OPT"/>
    <property type="match status" value="1"/>
</dbReference>
<evidence type="ECO:0000256" key="1">
    <source>
        <dbReference type="ARBA" id="ARBA00004141"/>
    </source>
</evidence>
<dbReference type="GO" id="GO:0015031">
    <property type="term" value="P:protein transport"/>
    <property type="evidence" value="ECO:0007669"/>
    <property type="project" value="UniProtKB-KW"/>
</dbReference>
<dbReference type="AlphaFoldDB" id="A0A0H5C7C6"/>
<proteinExistence type="inferred from homology"/>
<evidence type="ECO:0000256" key="7">
    <source>
        <dbReference type="ARBA" id="ARBA00022989"/>
    </source>
</evidence>
<keyword evidence="8 9" id="KW-0472">Membrane</keyword>
<keyword evidence="5" id="KW-0571">Peptide transport</keyword>